<accession>A0A354YYS3</accession>
<feature type="transmembrane region" description="Helical" evidence="1">
    <location>
        <begin position="247"/>
        <end position="266"/>
    </location>
</feature>
<keyword evidence="1" id="KW-1133">Transmembrane helix</keyword>
<evidence type="ECO:0000313" key="4">
    <source>
        <dbReference type="Proteomes" id="UP000263273"/>
    </source>
</evidence>
<feature type="transmembrane region" description="Helical" evidence="1">
    <location>
        <begin position="75"/>
        <end position="93"/>
    </location>
</feature>
<evidence type="ECO:0000313" key="3">
    <source>
        <dbReference type="EMBL" id="HBK54359.1"/>
    </source>
</evidence>
<keyword evidence="1" id="KW-0812">Transmembrane</keyword>
<dbReference type="EMBL" id="DNZF01000227">
    <property type="protein sequence ID" value="HBK54359.1"/>
    <property type="molecule type" value="Genomic_DNA"/>
</dbReference>
<dbReference type="STRING" id="378794.GCA_001570625_02664"/>
<name>A0A354YYS3_9FIRM</name>
<organism evidence="3 4">
    <name type="scientific">Syntrophomonas wolfei</name>
    <dbReference type="NCBI Taxonomy" id="863"/>
    <lineage>
        <taxon>Bacteria</taxon>
        <taxon>Bacillati</taxon>
        <taxon>Bacillota</taxon>
        <taxon>Clostridia</taxon>
        <taxon>Eubacteriales</taxon>
        <taxon>Syntrophomonadaceae</taxon>
        <taxon>Syntrophomonas</taxon>
    </lineage>
</organism>
<dbReference type="Pfam" id="PF10882">
    <property type="entry name" value="bPH_5"/>
    <property type="match status" value="1"/>
</dbReference>
<proteinExistence type="predicted"/>
<comment type="caution">
    <text evidence="3">The sequence shown here is derived from an EMBL/GenBank/DDBJ whole genome shotgun (WGS) entry which is preliminary data.</text>
</comment>
<feature type="transmembrane region" description="Helical" evidence="1">
    <location>
        <begin position="278"/>
        <end position="301"/>
    </location>
</feature>
<keyword evidence="1" id="KW-0472">Membrane</keyword>
<evidence type="ECO:0000256" key="1">
    <source>
        <dbReference type="SAM" id="Phobius"/>
    </source>
</evidence>
<feature type="transmembrane region" description="Helical" evidence="1">
    <location>
        <begin position="34"/>
        <end position="55"/>
    </location>
</feature>
<gene>
    <name evidence="3" type="ORF">DDZ44_10520</name>
</gene>
<dbReference type="Proteomes" id="UP000263273">
    <property type="component" value="Unassembled WGS sequence"/>
</dbReference>
<protein>
    <recommendedName>
        <fullName evidence="2">Bacterial Pleckstrin homology domain-containing protein</fullName>
    </recommendedName>
</protein>
<dbReference type="AlphaFoldDB" id="A0A354YYS3"/>
<evidence type="ECO:0000259" key="2">
    <source>
        <dbReference type="Pfam" id="PF10882"/>
    </source>
</evidence>
<reference evidence="3 4" key="1">
    <citation type="journal article" date="2018" name="Nat. Biotechnol.">
        <title>A standardized bacterial taxonomy based on genome phylogeny substantially revises the tree of life.</title>
        <authorList>
            <person name="Parks D.H."/>
            <person name="Chuvochina M."/>
            <person name="Waite D.W."/>
            <person name="Rinke C."/>
            <person name="Skarshewski A."/>
            <person name="Chaumeil P.A."/>
            <person name="Hugenholtz P."/>
        </authorList>
    </citation>
    <scope>NUCLEOTIDE SEQUENCE [LARGE SCALE GENOMIC DNA]</scope>
    <source>
        <strain evidence="3">UBA10948</strain>
    </source>
</reference>
<feature type="domain" description="Bacterial Pleckstrin homology" evidence="2">
    <location>
        <begin position="91"/>
        <end position="184"/>
    </location>
</feature>
<feature type="transmembrane region" description="Helical" evidence="1">
    <location>
        <begin position="219"/>
        <end position="241"/>
    </location>
</feature>
<sequence>MFALLTIMDAGTYFTSLYRYIEEEFNMAYKSNNAWGLFFGLLMGVFVFGFSFWGIDYSLGADDRTLKIMLYIPAYLFLAIYLFLIVGLINMGYRIEEAGLTIKWGLYSITIPWSEINEVLQVEGKSNIFSLLGASWPGYMIGLCSVKGLGPVRMFATTPQKGFIYLKTARGFYGLTPADNEMIKAIAVKANKEVQMVDMNEMPEETKGKSIQEDRFYKILFNLNLICLLLFAACLAIFFPGSGAPPSIILLLVLAVALFFFGIGNAGRLYQFSEQGGYILLLLALAVTGIFFILSLAEIILR</sequence>
<dbReference type="InterPro" id="IPR027783">
    <property type="entry name" value="Bacterial_PH-related"/>
</dbReference>